<evidence type="ECO:0000256" key="3">
    <source>
        <dbReference type="ARBA" id="ARBA00022525"/>
    </source>
</evidence>
<feature type="chain" id="PRO_5023891273" description="AA9 family lytic polysaccharide monooxygenase" evidence="12">
    <location>
        <begin position="17"/>
        <end position="237"/>
    </location>
</feature>
<proteinExistence type="inferred from homology"/>
<dbReference type="OrthoDB" id="5558646at2759"/>
<dbReference type="GO" id="GO:0030248">
    <property type="term" value="F:cellulose binding"/>
    <property type="evidence" value="ECO:0007669"/>
    <property type="project" value="UniProtKB-UniRule"/>
</dbReference>
<dbReference type="Pfam" id="PF03443">
    <property type="entry name" value="AA9"/>
    <property type="match status" value="1"/>
</dbReference>
<dbReference type="InterPro" id="IPR005103">
    <property type="entry name" value="AA9_LPMO"/>
</dbReference>
<evidence type="ECO:0000313" key="14">
    <source>
        <dbReference type="EMBL" id="KAA8909864.1"/>
    </source>
</evidence>
<evidence type="ECO:0000256" key="6">
    <source>
        <dbReference type="ARBA" id="ARBA00023157"/>
    </source>
</evidence>
<keyword evidence="14" id="KW-0378">Hydrolase</keyword>
<keyword evidence="12" id="KW-0732">Signal</keyword>
<comment type="caution">
    <text evidence="14">The sequence shown here is derived from an EMBL/GenBank/DDBJ whole genome shotgun (WGS) entry which is preliminary data.</text>
</comment>
<organism evidence="14 15">
    <name type="scientific">Sphaerosporella brunnea</name>
    <dbReference type="NCBI Taxonomy" id="1250544"/>
    <lineage>
        <taxon>Eukaryota</taxon>
        <taxon>Fungi</taxon>
        <taxon>Dikarya</taxon>
        <taxon>Ascomycota</taxon>
        <taxon>Pezizomycotina</taxon>
        <taxon>Pezizomycetes</taxon>
        <taxon>Pezizales</taxon>
        <taxon>Pyronemataceae</taxon>
        <taxon>Sphaerosporella</taxon>
    </lineage>
</organism>
<evidence type="ECO:0000259" key="13">
    <source>
        <dbReference type="Pfam" id="PF03443"/>
    </source>
</evidence>
<dbReference type="AlphaFoldDB" id="A0A5J5F1E3"/>
<dbReference type="EC" id="1.14.99.56" evidence="11"/>
<gene>
    <name evidence="14" type="ORF">FN846DRAFT_1027446</name>
</gene>
<keyword evidence="7 11" id="KW-0119">Carbohydrate metabolism</keyword>
<dbReference type="InParanoid" id="A0A5J5F1E3"/>
<keyword evidence="5" id="KW-0186">Copper</keyword>
<protein>
    <recommendedName>
        <fullName evidence="11">AA9 family lytic polysaccharide monooxygenase</fullName>
        <ecNumber evidence="11">1.14.99.56</ecNumber>
    </recommendedName>
    <alternativeName>
        <fullName evidence="11">Endo-beta-1,4-glucanase</fullName>
    </alternativeName>
    <alternativeName>
        <fullName evidence="11">Glycosyl hydrolase 61 family protein</fullName>
    </alternativeName>
</protein>
<evidence type="ECO:0000256" key="10">
    <source>
        <dbReference type="ARBA" id="ARBA00045077"/>
    </source>
</evidence>
<keyword evidence="15" id="KW-1185">Reference proteome</keyword>
<dbReference type="EMBL" id="VXIS01000053">
    <property type="protein sequence ID" value="KAA8909864.1"/>
    <property type="molecule type" value="Genomic_DNA"/>
</dbReference>
<sequence length="237" mass="25440">MKCVSLLLSLAAAVPAHTIFQEIGINGVMQARYDYMRLPSYDGPITDVTSTYMACNGGPNPLVQISNDVASVTAGSTITLQWVQTLTTDFDTGLIIDSSHLGPVMVYMAKVSSATGPIPNSGWFKIYEDGYDPSTKTWAVTKLINNKGKVTVTIPSCLPAGDYLFRGEIIALHAASSYPGAQCYMECAQLRIMSGGTTTPTTYNIPGIYNPTDLGITFNLYNGFTSYTIPGPPVFTC</sequence>
<comment type="similarity">
    <text evidence="9">Belongs to the polysaccharide monooxygenase AA9 family.</text>
</comment>
<evidence type="ECO:0000256" key="5">
    <source>
        <dbReference type="ARBA" id="ARBA00023008"/>
    </source>
</evidence>
<evidence type="ECO:0000313" key="15">
    <source>
        <dbReference type="Proteomes" id="UP000326924"/>
    </source>
</evidence>
<keyword evidence="8 11" id="KW-0624">Polysaccharide degradation</keyword>
<keyword evidence="6 11" id="KW-1015">Disulfide bond</keyword>
<comment type="domain">
    <text evidence="11">Has a modular structure: an endo-beta-1,4-glucanase catalytic module at the N-terminus, a linker rich in serines and threonines, and a C-terminal carbohydrate-binding module (CBM).</text>
</comment>
<comment type="cofactor">
    <cofactor evidence="1">
        <name>Cu(2+)</name>
        <dbReference type="ChEBI" id="CHEBI:29036"/>
    </cofactor>
</comment>
<dbReference type="InterPro" id="IPR049892">
    <property type="entry name" value="AA9"/>
</dbReference>
<accession>A0A5J5F1E3</accession>
<dbReference type="PANTHER" id="PTHR33353:SF17">
    <property type="entry name" value="ENDO-BETA-1,4-GLUCANASE D"/>
    <property type="match status" value="1"/>
</dbReference>
<evidence type="ECO:0000256" key="7">
    <source>
        <dbReference type="ARBA" id="ARBA00023277"/>
    </source>
</evidence>
<evidence type="ECO:0000256" key="12">
    <source>
        <dbReference type="SAM" id="SignalP"/>
    </source>
</evidence>
<evidence type="ECO:0000256" key="11">
    <source>
        <dbReference type="RuleBase" id="RU368122"/>
    </source>
</evidence>
<dbReference type="CDD" id="cd21175">
    <property type="entry name" value="LPMO_AA9"/>
    <property type="match status" value="1"/>
</dbReference>
<evidence type="ECO:0000256" key="4">
    <source>
        <dbReference type="ARBA" id="ARBA00023001"/>
    </source>
</evidence>
<dbReference type="GO" id="GO:0008810">
    <property type="term" value="F:cellulase activity"/>
    <property type="evidence" value="ECO:0007669"/>
    <property type="project" value="UniProtKB-UniRule"/>
</dbReference>
<keyword evidence="3 11" id="KW-0964">Secreted</keyword>
<feature type="domain" description="Auxiliary Activity family 9 catalytic" evidence="13">
    <location>
        <begin position="17"/>
        <end position="224"/>
    </location>
</feature>
<name>A0A5J5F1E3_9PEZI</name>
<evidence type="ECO:0000256" key="9">
    <source>
        <dbReference type="ARBA" id="ARBA00044502"/>
    </source>
</evidence>
<dbReference type="PANTHER" id="PTHR33353">
    <property type="entry name" value="PUTATIVE (AFU_ORTHOLOGUE AFUA_1G12560)-RELATED"/>
    <property type="match status" value="1"/>
</dbReference>
<reference evidence="14 15" key="1">
    <citation type="submission" date="2019-09" db="EMBL/GenBank/DDBJ databases">
        <title>Draft genome of the ectomycorrhizal ascomycete Sphaerosporella brunnea.</title>
        <authorList>
            <consortium name="DOE Joint Genome Institute"/>
            <person name="Benucci G.M."/>
            <person name="Marozzi G."/>
            <person name="Antonielli L."/>
            <person name="Sanchez S."/>
            <person name="Marco P."/>
            <person name="Wang X."/>
            <person name="Falini L.B."/>
            <person name="Barry K."/>
            <person name="Haridas S."/>
            <person name="Lipzen A."/>
            <person name="Labutti K."/>
            <person name="Grigoriev I.V."/>
            <person name="Murat C."/>
            <person name="Martin F."/>
            <person name="Albertini E."/>
            <person name="Donnini D."/>
            <person name="Bonito G."/>
        </authorList>
    </citation>
    <scope>NUCLEOTIDE SEQUENCE [LARGE SCALE GENOMIC DNA]</scope>
    <source>
        <strain evidence="14 15">Sb_GMNB300</strain>
    </source>
</reference>
<evidence type="ECO:0000256" key="1">
    <source>
        <dbReference type="ARBA" id="ARBA00001973"/>
    </source>
</evidence>
<dbReference type="GO" id="GO:0030245">
    <property type="term" value="P:cellulose catabolic process"/>
    <property type="evidence" value="ECO:0007669"/>
    <property type="project" value="UniProtKB-UniRule"/>
</dbReference>
<comment type="subcellular location">
    <subcellularLocation>
        <location evidence="2 11">Secreted</location>
    </subcellularLocation>
</comment>
<dbReference type="Proteomes" id="UP000326924">
    <property type="component" value="Unassembled WGS sequence"/>
</dbReference>
<evidence type="ECO:0000256" key="8">
    <source>
        <dbReference type="ARBA" id="ARBA00023326"/>
    </source>
</evidence>
<feature type="signal peptide" evidence="12">
    <location>
        <begin position="1"/>
        <end position="16"/>
    </location>
</feature>
<evidence type="ECO:0000256" key="2">
    <source>
        <dbReference type="ARBA" id="ARBA00004613"/>
    </source>
</evidence>
<dbReference type="Gene3D" id="2.70.50.70">
    <property type="match status" value="1"/>
</dbReference>
<keyword evidence="4 11" id="KW-0136">Cellulose degradation</keyword>
<comment type="catalytic activity">
    <reaction evidence="10 11">
        <text>[(1-&gt;4)-beta-D-glucosyl]n+m + reduced acceptor + O2 = 4-dehydro-beta-D-glucosyl-[(1-&gt;4)-beta-D-glucosyl]n-1 + [(1-&gt;4)-beta-D-glucosyl]m + acceptor + H2O.</text>
        <dbReference type="EC" id="1.14.99.56"/>
    </reaction>
</comment>
<dbReference type="GO" id="GO:0005576">
    <property type="term" value="C:extracellular region"/>
    <property type="evidence" value="ECO:0007669"/>
    <property type="project" value="UniProtKB-SubCell"/>
</dbReference>
<comment type="function">
    <text evidence="11">Lytic polysaccharide monooxygenase (LMPO) that depolymerizes crystalline and amorphous polysaccharides via the oxidation of scissile alpha- or beta-(1-4)-glycosidic bonds, yielding C1 and/or C4 oxidation products. Catalysis by LPMOs requires the reduction of the active-site copper from Cu(II) to Cu(I) by a reducing agent and H(2)O(2) or O(2) as a cosubstrate.</text>
</comment>